<evidence type="ECO:0000259" key="4">
    <source>
        <dbReference type="PROSITE" id="PS50052"/>
    </source>
</evidence>
<comment type="caution">
    <text evidence="5">The sequence shown here is derived from an EMBL/GenBank/DDBJ whole genome shotgun (WGS) entry which is preliminary data.</text>
</comment>
<gene>
    <name evidence="5" type="ORF">PIBRA_LOCUS6703</name>
</gene>
<evidence type="ECO:0000256" key="1">
    <source>
        <dbReference type="ARBA" id="ARBA00022614"/>
    </source>
</evidence>
<dbReference type="InterPro" id="IPR025875">
    <property type="entry name" value="Leu-rich_rpt_4"/>
</dbReference>
<dbReference type="InterPro" id="IPR001611">
    <property type="entry name" value="Leu-rich_rpt"/>
</dbReference>
<dbReference type="AlphaFoldDB" id="A0A9P0TEK0"/>
<evidence type="ECO:0000313" key="5">
    <source>
        <dbReference type="EMBL" id="CAH4030020.1"/>
    </source>
</evidence>
<reference evidence="5" key="1">
    <citation type="submission" date="2022-05" db="EMBL/GenBank/DDBJ databases">
        <authorList>
            <person name="Okamura Y."/>
        </authorList>
    </citation>
    <scope>NUCLEOTIDE SEQUENCE</scope>
</reference>
<name>A0A9P0TEK0_PIEBR</name>
<dbReference type="EMBL" id="CALOZG010000010">
    <property type="protein sequence ID" value="CAH4030020.1"/>
    <property type="molecule type" value="Genomic_DNA"/>
</dbReference>
<dbReference type="Proteomes" id="UP001152562">
    <property type="component" value="Unassembled WGS sequence"/>
</dbReference>
<keyword evidence="6" id="KW-1185">Reference proteome</keyword>
<feature type="region of interest" description="Disordered" evidence="3">
    <location>
        <begin position="702"/>
        <end position="759"/>
    </location>
</feature>
<dbReference type="SUPFAM" id="SSF52540">
    <property type="entry name" value="P-loop containing nucleoside triphosphate hydrolases"/>
    <property type="match status" value="1"/>
</dbReference>
<evidence type="ECO:0000256" key="2">
    <source>
        <dbReference type="ARBA" id="ARBA00022737"/>
    </source>
</evidence>
<protein>
    <recommendedName>
        <fullName evidence="4">Guanylate kinase-like domain-containing protein</fullName>
    </recommendedName>
</protein>
<evidence type="ECO:0000256" key="3">
    <source>
        <dbReference type="SAM" id="MobiDB-lite"/>
    </source>
</evidence>
<dbReference type="InterPro" id="IPR027417">
    <property type="entry name" value="P-loop_NTPase"/>
</dbReference>
<dbReference type="InterPro" id="IPR008144">
    <property type="entry name" value="Guanylate_kin-like_dom"/>
</dbReference>
<accession>A0A9P0TEK0</accession>
<keyword evidence="1" id="KW-0433">Leucine-rich repeat</keyword>
<feature type="domain" description="Guanylate kinase-like" evidence="4">
    <location>
        <begin position="449"/>
        <end position="627"/>
    </location>
</feature>
<keyword evidence="2" id="KW-0677">Repeat</keyword>
<dbReference type="Gene3D" id="3.40.50.300">
    <property type="entry name" value="P-loop containing nucleotide triphosphate hydrolases"/>
    <property type="match status" value="1"/>
</dbReference>
<dbReference type="Gene3D" id="3.80.10.10">
    <property type="entry name" value="Ribonuclease Inhibitor"/>
    <property type="match status" value="3"/>
</dbReference>
<sequence length="992" mass="113995">MSSESSTLDERKMSSSMRFIPFGSLLKTWTEVSRINYMSTMAIDEIMSRDQRFKSFSLPLKKISVPVFDPSKFQNKDEESELIEQFPLNVTTLMNEDKLWGCFYNFPELYDEMYSPLVRVRHIDDIPDIEGGVLTRDLVCGCLSYLKRSPILGDYVCIKLDLSSNFLTNIDVLKHYKYLVYLDLSSNILEDLGVLSFLPYIQFLNVSFNNFKSVLDYETPQWFLTEVQYRYNYVMKIRDLQAFWSITVIDLSHNNIKAITGLETLRYLRRLDLSFNHIQKIENLNHLRLTWMDLSYNNISDFEFDDNSGLWTLLHLEYLNINENSLTSMKLFSGCTRLREIHARNNRLSSLLELAVYMNKLRRLTLLDFRSNPICSVPGYKDVVINTFPLLLCLDDIELDPIEQRTRKMNMNPNVIMFASRRLLRLLYIEQLSRSRVSPYNPPADTTDVPLIVLVGYEAVGKGSLARRIAAECSSHVELSVMHTTAFYHFPEHYKQVTRKQFDDMLLDGQFLTYSEMDGESYGLSRAEAFVRDGKVRVVTMDLLGALMLKLRGWQPYLILMTCSDKRSLAARQLERKMARDLATDDIISTNMMEISTLQVLLSGRIIINGIINEILQAIPEGKSQSEFIIESECSLLMESEPRHARKYNKNVNRLTVLTPSSSTIGDACKSEQDKNSIMGSSMYSLYKESQPIDEYTSDVYGTQSAERGHPKTRPKKQTNRPKSFENIRYHRNWKAGSRKSSKSVAFMSPENTEESDPSGLFVEPVAQKEMENVLLTKSISASVGRSHGENDSQASDLWLAFLAENGLAQASEIFSEAHNAKKRESRLDEGDFFKIQLDNYKEIPIETFTTTLKDDYDEINRTCPGLFWNTRHEELKEISLEIEQHSFKTTSLSRYLFQKVRELTGTRKPRTCAIEGTGGCLITDVAQVLDRWKNRCAELYDAKGISRSNSWATEEPDILSSEIEHVIKALKCNKSPAKYAVTAEILNNLSS</sequence>
<dbReference type="SMART" id="SM00365">
    <property type="entry name" value="LRR_SD22"/>
    <property type="match status" value="4"/>
</dbReference>
<dbReference type="InterPro" id="IPR050836">
    <property type="entry name" value="SDS22/Internalin_LRR"/>
</dbReference>
<dbReference type="SUPFAM" id="SSF52058">
    <property type="entry name" value="L domain-like"/>
    <property type="match status" value="1"/>
</dbReference>
<proteinExistence type="predicted"/>
<feature type="compositionally biased region" description="Basic residues" evidence="3">
    <location>
        <begin position="711"/>
        <end position="720"/>
    </location>
</feature>
<dbReference type="PANTHER" id="PTHR46652">
    <property type="entry name" value="LEUCINE-RICH REPEAT AND IQ DOMAIN-CONTAINING PROTEIN 1-RELATED"/>
    <property type="match status" value="1"/>
</dbReference>
<dbReference type="PROSITE" id="PS50052">
    <property type="entry name" value="GUANYLATE_KINASE_2"/>
    <property type="match status" value="1"/>
</dbReference>
<dbReference type="InterPro" id="IPR032675">
    <property type="entry name" value="LRR_dom_sf"/>
</dbReference>
<dbReference type="PROSITE" id="PS51450">
    <property type="entry name" value="LRR"/>
    <property type="match status" value="3"/>
</dbReference>
<dbReference type="Pfam" id="PF12799">
    <property type="entry name" value="LRR_4"/>
    <property type="match status" value="1"/>
</dbReference>
<dbReference type="PANTHER" id="PTHR46652:SF3">
    <property type="entry name" value="LEUCINE-RICH REPEAT-CONTAINING PROTEIN 9"/>
    <property type="match status" value="1"/>
</dbReference>
<evidence type="ECO:0000313" key="6">
    <source>
        <dbReference type="Proteomes" id="UP001152562"/>
    </source>
</evidence>
<feature type="compositionally biased region" description="Basic residues" evidence="3">
    <location>
        <begin position="730"/>
        <end position="742"/>
    </location>
</feature>
<organism evidence="5 6">
    <name type="scientific">Pieris brassicae</name>
    <name type="common">White butterfly</name>
    <name type="synonym">Large white butterfly</name>
    <dbReference type="NCBI Taxonomy" id="7116"/>
    <lineage>
        <taxon>Eukaryota</taxon>
        <taxon>Metazoa</taxon>
        <taxon>Ecdysozoa</taxon>
        <taxon>Arthropoda</taxon>
        <taxon>Hexapoda</taxon>
        <taxon>Insecta</taxon>
        <taxon>Pterygota</taxon>
        <taxon>Neoptera</taxon>
        <taxon>Endopterygota</taxon>
        <taxon>Lepidoptera</taxon>
        <taxon>Glossata</taxon>
        <taxon>Ditrysia</taxon>
        <taxon>Papilionoidea</taxon>
        <taxon>Pieridae</taxon>
        <taxon>Pierinae</taxon>
        <taxon>Pieris</taxon>
    </lineage>
</organism>